<reference evidence="1" key="4">
    <citation type="submission" date="2019-03" db="UniProtKB">
        <authorList>
            <consortium name="EnsemblPlants"/>
        </authorList>
    </citation>
    <scope>IDENTIFICATION</scope>
</reference>
<reference evidence="2" key="2">
    <citation type="journal article" date="2017" name="Nat. Plants">
        <title>The Aegilops tauschii genome reveals multiple impacts of transposons.</title>
        <authorList>
            <person name="Zhao G."/>
            <person name="Zou C."/>
            <person name="Li K."/>
            <person name="Wang K."/>
            <person name="Li T."/>
            <person name="Gao L."/>
            <person name="Zhang X."/>
            <person name="Wang H."/>
            <person name="Yang Z."/>
            <person name="Liu X."/>
            <person name="Jiang W."/>
            <person name="Mao L."/>
            <person name="Kong X."/>
            <person name="Jiao Y."/>
            <person name="Jia J."/>
        </authorList>
    </citation>
    <scope>NUCLEOTIDE SEQUENCE [LARGE SCALE GENOMIC DNA]</scope>
    <source>
        <strain evidence="2">cv. AL8/78</strain>
    </source>
</reference>
<evidence type="ECO:0008006" key="3">
    <source>
        <dbReference type="Google" id="ProtNLM"/>
    </source>
</evidence>
<dbReference type="PANTHER" id="PTHR36617">
    <property type="entry name" value="PROTEIN, PUTATIVE-RELATED"/>
    <property type="match status" value="1"/>
</dbReference>
<reference evidence="1" key="3">
    <citation type="journal article" date="2017" name="Nature">
        <title>Genome sequence of the progenitor of the wheat D genome Aegilops tauschii.</title>
        <authorList>
            <person name="Luo M.C."/>
            <person name="Gu Y.Q."/>
            <person name="Puiu D."/>
            <person name="Wang H."/>
            <person name="Twardziok S.O."/>
            <person name="Deal K.R."/>
            <person name="Huo N."/>
            <person name="Zhu T."/>
            <person name="Wang L."/>
            <person name="Wang Y."/>
            <person name="McGuire P.E."/>
            <person name="Liu S."/>
            <person name="Long H."/>
            <person name="Ramasamy R.K."/>
            <person name="Rodriguez J.C."/>
            <person name="Van S.L."/>
            <person name="Yuan L."/>
            <person name="Wang Z."/>
            <person name="Xia Z."/>
            <person name="Xiao L."/>
            <person name="Anderson O.D."/>
            <person name="Ouyang S."/>
            <person name="Liang Y."/>
            <person name="Zimin A.V."/>
            <person name="Pertea G."/>
            <person name="Qi P."/>
            <person name="Bennetzen J.L."/>
            <person name="Dai X."/>
            <person name="Dawson M.W."/>
            <person name="Muller H.G."/>
            <person name="Kugler K."/>
            <person name="Rivarola-Duarte L."/>
            <person name="Spannagl M."/>
            <person name="Mayer K.F.X."/>
            <person name="Lu F.H."/>
            <person name="Bevan M.W."/>
            <person name="Leroy P."/>
            <person name="Li P."/>
            <person name="You F.M."/>
            <person name="Sun Q."/>
            <person name="Liu Z."/>
            <person name="Lyons E."/>
            <person name="Wicker T."/>
            <person name="Salzberg S.L."/>
            <person name="Devos K.M."/>
            <person name="Dvorak J."/>
        </authorList>
    </citation>
    <scope>NUCLEOTIDE SEQUENCE [LARGE SCALE GENOMIC DNA]</scope>
    <source>
        <strain evidence="1">cv. AL8/78</strain>
    </source>
</reference>
<accession>A0A453M803</accession>
<evidence type="ECO:0000313" key="1">
    <source>
        <dbReference type="EnsemblPlants" id="AET5Gv21090700.1"/>
    </source>
</evidence>
<evidence type="ECO:0000313" key="2">
    <source>
        <dbReference type="Proteomes" id="UP000015105"/>
    </source>
</evidence>
<name>A0A453M803_AEGTS</name>
<reference evidence="2" key="1">
    <citation type="journal article" date="2014" name="Science">
        <title>Ancient hybridizations among the ancestral genomes of bread wheat.</title>
        <authorList>
            <consortium name="International Wheat Genome Sequencing Consortium,"/>
            <person name="Marcussen T."/>
            <person name="Sandve S.R."/>
            <person name="Heier L."/>
            <person name="Spannagl M."/>
            <person name="Pfeifer M."/>
            <person name="Jakobsen K.S."/>
            <person name="Wulff B.B."/>
            <person name="Steuernagel B."/>
            <person name="Mayer K.F."/>
            <person name="Olsen O.A."/>
        </authorList>
    </citation>
    <scope>NUCLEOTIDE SEQUENCE [LARGE SCALE GENOMIC DNA]</scope>
    <source>
        <strain evidence="2">cv. AL8/78</strain>
    </source>
</reference>
<organism evidence="1 2">
    <name type="scientific">Aegilops tauschii subsp. strangulata</name>
    <name type="common">Goatgrass</name>
    <dbReference type="NCBI Taxonomy" id="200361"/>
    <lineage>
        <taxon>Eukaryota</taxon>
        <taxon>Viridiplantae</taxon>
        <taxon>Streptophyta</taxon>
        <taxon>Embryophyta</taxon>
        <taxon>Tracheophyta</taxon>
        <taxon>Spermatophyta</taxon>
        <taxon>Magnoliopsida</taxon>
        <taxon>Liliopsida</taxon>
        <taxon>Poales</taxon>
        <taxon>Poaceae</taxon>
        <taxon>BOP clade</taxon>
        <taxon>Pooideae</taxon>
        <taxon>Triticodae</taxon>
        <taxon>Triticeae</taxon>
        <taxon>Triticinae</taxon>
        <taxon>Aegilops</taxon>
    </lineage>
</organism>
<proteinExistence type="predicted"/>
<keyword evidence="2" id="KW-1185">Reference proteome</keyword>
<dbReference type="Gramene" id="AET5Gv21090700.1">
    <property type="protein sequence ID" value="AET5Gv21090700.1"/>
    <property type="gene ID" value="AET5Gv21090700"/>
</dbReference>
<protein>
    <recommendedName>
        <fullName evidence="3">Reverse transcriptase zinc-binding domain-containing protein</fullName>
    </recommendedName>
</protein>
<sequence length="97" mass="11274">LQSKTLAQVTVRPTDSPFWKGLMRVKPLFFNRTRFLVGNGANTRFWEDTWLGGTPLALQYPSLYNVVQRREAYVATVLRSTPLNISFRRTLVGNRWE</sequence>
<dbReference type="AlphaFoldDB" id="A0A453M803"/>
<reference evidence="1" key="5">
    <citation type="journal article" date="2021" name="G3 (Bethesda)">
        <title>Aegilops tauschii genome assembly Aet v5.0 features greater sequence contiguity and improved annotation.</title>
        <authorList>
            <person name="Wang L."/>
            <person name="Zhu T."/>
            <person name="Rodriguez J.C."/>
            <person name="Deal K.R."/>
            <person name="Dubcovsky J."/>
            <person name="McGuire P.E."/>
            <person name="Lux T."/>
            <person name="Spannagl M."/>
            <person name="Mayer K.F.X."/>
            <person name="Baldrich P."/>
            <person name="Meyers B.C."/>
            <person name="Huo N."/>
            <person name="Gu Y.Q."/>
            <person name="Zhou H."/>
            <person name="Devos K.M."/>
            <person name="Bennetzen J.L."/>
            <person name="Unver T."/>
            <person name="Budak H."/>
            <person name="Gulick P.J."/>
            <person name="Galiba G."/>
            <person name="Kalapos B."/>
            <person name="Nelson D.R."/>
            <person name="Li P."/>
            <person name="You F.M."/>
            <person name="Luo M.C."/>
            <person name="Dvorak J."/>
        </authorList>
    </citation>
    <scope>NUCLEOTIDE SEQUENCE [LARGE SCALE GENOMIC DNA]</scope>
    <source>
        <strain evidence="1">cv. AL8/78</strain>
    </source>
</reference>
<dbReference type="Proteomes" id="UP000015105">
    <property type="component" value="Chromosome 5D"/>
</dbReference>
<dbReference type="EnsemblPlants" id="AET5Gv21090700.1">
    <property type="protein sequence ID" value="AET5Gv21090700.1"/>
    <property type="gene ID" value="AET5Gv21090700"/>
</dbReference>
<dbReference type="PANTHER" id="PTHR36617:SF14">
    <property type="entry name" value="REVERSE TRANSCRIPTASE ZINC-BINDING DOMAIN-CONTAINING PROTEIN"/>
    <property type="match status" value="1"/>
</dbReference>